<dbReference type="InterPro" id="IPR009078">
    <property type="entry name" value="Ferritin-like_SF"/>
</dbReference>
<dbReference type="SUPFAM" id="SSF47240">
    <property type="entry name" value="Ferritin-like"/>
    <property type="match status" value="1"/>
</dbReference>
<proteinExistence type="predicted"/>
<name>A0ABQ2NPB3_9FLAO</name>
<evidence type="ECO:0000313" key="3">
    <source>
        <dbReference type="Proteomes" id="UP000620064"/>
    </source>
</evidence>
<comment type="caution">
    <text evidence="2">The sequence shown here is derived from an EMBL/GenBank/DDBJ whole genome shotgun (WGS) entry which is preliminary data.</text>
</comment>
<dbReference type="CDD" id="cd01048">
    <property type="entry name" value="Ferritin_like_AB2"/>
    <property type="match status" value="1"/>
</dbReference>
<protein>
    <recommendedName>
        <fullName evidence="1">DUF2202 domain-containing protein</fullName>
    </recommendedName>
</protein>
<feature type="domain" description="DUF2202" evidence="1">
    <location>
        <begin position="40"/>
        <end position="197"/>
    </location>
</feature>
<evidence type="ECO:0000313" key="2">
    <source>
        <dbReference type="EMBL" id="GGP06228.1"/>
    </source>
</evidence>
<dbReference type="InterPro" id="IPR019243">
    <property type="entry name" value="DUF2202"/>
</dbReference>
<dbReference type="Pfam" id="PF09968">
    <property type="entry name" value="DUF2202"/>
    <property type="match status" value="1"/>
</dbReference>
<dbReference type="InterPro" id="IPR012347">
    <property type="entry name" value="Ferritin-like"/>
</dbReference>
<keyword evidence="3" id="KW-1185">Reference proteome</keyword>
<evidence type="ECO:0000259" key="1">
    <source>
        <dbReference type="Pfam" id="PF09968"/>
    </source>
</evidence>
<organism evidence="2 3">
    <name type="scientific">Cloacibacterium rupense</name>
    <dbReference type="NCBI Taxonomy" id="517423"/>
    <lineage>
        <taxon>Bacteria</taxon>
        <taxon>Pseudomonadati</taxon>
        <taxon>Bacteroidota</taxon>
        <taxon>Flavobacteriia</taxon>
        <taxon>Flavobacteriales</taxon>
        <taxon>Weeksellaceae</taxon>
    </lineage>
</organism>
<reference evidence="3" key="1">
    <citation type="journal article" date="2019" name="Int. J. Syst. Evol. Microbiol.">
        <title>The Global Catalogue of Microorganisms (GCM) 10K type strain sequencing project: providing services to taxonomists for standard genome sequencing and annotation.</title>
        <authorList>
            <consortium name="The Broad Institute Genomics Platform"/>
            <consortium name="The Broad Institute Genome Sequencing Center for Infectious Disease"/>
            <person name="Wu L."/>
            <person name="Ma J."/>
        </authorList>
    </citation>
    <scope>NUCLEOTIDE SEQUENCE [LARGE SCALE GENOMIC DNA]</scope>
    <source>
        <strain evidence="3">CGMCC 1.7656</strain>
    </source>
</reference>
<dbReference type="Proteomes" id="UP000620064">
    <property type="component" value="Unassembled WGS sequence"/>
</dbReference>
<accession>A0ABQ2NPB3</accession>
<gene>
    <name evidence="2" type="ORF">GCM10010992_25600</name>
</gene>
<sequence>MKKLIKTLVIALVLININQCSRNSDNEDLQNLPAITAEEKNDLTFMFEEEKLARDTYLFLHQKWNLQEFANIKNSEQSHMNAIENLLIKYNIPYQKLPEGKFENSNLQTLYNQLITQGSISNKEALKVGSTIEDVDIKDLNNLSAKTKNTLILNVYSKLTCGSRNHMRTFTNSLEILGEEYSPQFISQTEYDLIINSSNESCGK</sequence>
<dbReference type="Gene3D" id="1.20.1260.10">
    <property type="match status" value="1"/>
</dbReference>
<dbReference type="RefSeq" id="WP_188618520.1">
    <property type="nucleotide sequence ID" value="NZ_BMLV01000006.1"/>
</dbReference>
<dbReference type="EMBL" id="BMLV01000006">
    <property type="protein sequence ID" value="GGP06228.1"/>
    <property type="molecule type" value="Genomic_DNA"/>
</dbReference>